<dbReference type="CDD" id="cd01746">
    <property type="entry name" value="GATase1_CTP_Synthase"/>
    <property type="match status" value="1"/>
</dbReference>
<gene>
    <name evidence="15" type="ORF">BP6252_07314</name>
</gene>
<dbReference type="NCBIfam" id="TIGR00337">
    <property type="entry name" value="PyrG"/>
    <property type="match status" value="1"/>
</dbReference>
<organism evidence="15 16">
    <name type="scientific">Coleophoma cylindrospora</name>
    <dbReference type="NCBI Taxonomy" id="1849047"/>
    <lineage>
        <taxon>Eukaryota</taxon>
        <taxon>Fungi</taxon>
        <taxon>Dikarya</taxon>
        <taxon>Ascomycota</taxon>
        <taxon>Pezizomycotina</taxon>
        <taxon>Leotiomycetes</taxon>
        <taxon>Helotiales</taxon>
        <taxon>Dermateaceae</taxon>
        <taxon>Coleophoma</taxon>
    </lineage>
</organism>
<dbReference type="InterPro" id="IPR017926">
    <property type="entry name" value="GATASE"/>
</dbReference>
<dbReference type="Proteomes" id="UP000256645">
    <property type="component" value="Unassembled WGS sequence"/>
</dbReference>
<dbReference type="CDD" id="cd03113">
    <property type="entry name" value="CTPS_N"/>
    <property type="match status" value="1"/>
</dbReference>
<evidence type="ECO:0000256" key="5">
    <source>
        <dbReference type="ARBA" id="ARBA00022741"/>
    </source>
</evidence>
<proteinExistence type="inferred from homology"/>
<dbReference type="GO" id="GO:0005524">
    <property type="term" value="F:ATP binding"/>
    <property type="evidence" value="ECO:0007669"/>
    <property type="project" value="UniProtKB-KW"/>
</dbReference>
<dbReference type="GO" id="GO:0003883">
    <property type="term" value="F:CTP synthase activity"/>
    <property type="evidence" value="ECO:0007669"/>
    <property type="project" value="UniProtKB-UniRule"/>
</dbReference>
<evidence type="ECO:0000256" key="7">
    <source>
        <dbReference type="ARBA" id="ARBA00022962"/>
    </source>
</evidence>
<evidence type="ECO:0000256" key="9">
    <source>
        <dbReference type="ARBA" id="ARBA00047781"/>
    </source>
</evidence>
<keyword evidence="6 12" id="KW-0067">ATP-binding</keyword>
<comment type="function">
    <text evidence="10 12">Catalyzes the ATP-dependent amination of UTP to CTP with either L-glutamine or ammonia as the source of nitrogen.</text>
</comment>
<dbReference type="Gene3D" id="3.40.50.300">
    <property type="entry name" value="P-loop containing nucleotide triphosphate hydrolases"/>
    <property type="match status" value="1"/>
</dbReference>
<evidence type="ECO:0000256" key="2">
    <source>
        <dbReference type="ARBA" id="ARBA00007533"/>
    </source>
</evidence>
<dbReference type="PROSITE" id="PS51273">
    <property type="entry name" value="GATASE_TYPE_1"/>
    <property type="match status" value="1"/>
</dbReference>
<dbReference type="GO" id="GO:0005737">
    <property type="term" value="C:cytoplasm"/>
    <property type="evidence" value="ECO:0007669"/>
    <property type="project" value="TreeGrafter"/>
</dbReference>
<evidence type="ECO:0000313" key="15">
    <source>
        <dbReference type="EMBL" id="RDW73407.1"/>
    </source>
</evidence>
<evidence type="ECO:0000256" key="12">
    <source>
        <dbReference type="RuleBase" id="RU810713"/>
    </source>
</evidence>
<evidence type="ECO:0000256" key="8">
    <source>
        <dbReference type="ARBA" id="ARBA00022975"/>
    </source>
</evidence>
<dbReference type="FunFam" id="3.40.50.300:FF:000207">
    <property type="entry name" value="CTP synthase"/>
    <property type="match status" value="1"/>
</dbReference>
<dbReference type="SUPFAM" id="SSF52540">
    <property type="entry name" value="P-loop containing nucleoside triphosphate hydrolases"/>
    <property type="match status" value="1"/>
</dbReference>
<evidence type="ECO:0000256" key="3">
    <source>
        <dbReference type="ARBA" id="ARBA00012291"/>
    </source>
</evidence>
<sequence>MKYILVSGGVVSGVGKGIIASSTGLLLKTMGLTVTMVKIDPYINIDAGTMAPAEHGEVFVLDDGGEVDLDLGNYERYLNITLTREHNITTGKMYQHVIQAERRGDYLGKTVQIVPDLVNAIVDWIVRVARIPVDETQQTPDVCVIELGGTAGDMENAPFLEALRRLRRKVGRDNFLHLLVTLVPRIMNDEQKTKPTQAAMRAVLSTGLKPDLIACRCEVRLEKSTIDKVAASCDVEPADIIAVHNVKSTYYVPALLEEQGLLGSLSKPLQLNLLAITPEQALKGANMWKDWKTLTTPTSDISETVTIALVGKYTGFMDSYISVLKSLEHSVMALKRKLHLTIVEASHLEEAILVTSEQDYHQAWKKLHEADGILVPGGFGERGVEGMILAAQWARENKTPYLGVCLGMQIAVMEFARHMCNIPGANSLEFSQDCPDPVIIFMPEIDATNMGGTMRLGSRPTIYQKGSEWSKLRGFYDGKEVISERHRHRYEVNPKYIERLTNAGLQFVGRDEQGDRMEIIELKDHPWYVGVQFHPEYLSRVLKPSKPYLGFVSSAINHQKKL</sequence>
<dbReference type="EMBL" id="PDLM01000007">
    <property type="protein sequence ID" value="RDW73407.1"/>
    <property type="molecule type" value="Genomic_DNA"/>
</dbReference>
<comment type="catalytic activity">
    <reaction evidence="9 12">
        <text>UTP + L-glutamine + ATP + H2O = CTP + L-glutamate + ADP + phosphate + 2 H(+)</text>
        <dbReference type="Rhea" id="RHEA:26426"/>
        <dbReference type="ChEBI" id="CHEBI:15377"/>
        <dbReference type="ChEBI" id="CHEBI:15378"/>
        <dbReference type="ChEBI" id="CHEBI:29985"/>
        <dbReference type="ChEBI" id="CHEBI:30616"/>
        <dbReference type="ChEBI" id="CHEBI:37563"/>
        <dbReference type="ChEBI" id="CHEBI:43474"/>
        <dbReference type="ChEBI" id="CHEBI:46398"/>
        <dbReference type="ChEBI" id="CHEBI:58359"/>
        <dbReference type="ChEBI" id="CHEBI:456216"/>
        <dbReference type="EC" id="6.3.4.2"/>
    </reaction>
</comment>
<comment type="pathway">
    <text evidence="1 12">Pyrimidine metabolism; CTP biosynthesis via de novo pathway; CTP from UDP: step 2/2.</text>
</comment>
<dbReference type="STRING" id="1849047.A0A3D8RH98"/>
<dbReference type="GO" id="GO:0042802">
    <property type="term" value="F:identical protein binding"/>
    <property type="evidence" value="ECO:0007669"/>
    <property type="project" value="TreeGrafter"/>
</dbReference>
<dbReference type="UniPathway" id="UPA00159">
    <property type="reaction ID" value="UER00277"/>
</dbReference>
<dbReference type="Pfam" id="PF06418">
    <property type="entry name" value="CTP_synth_N"/>
    <property type="match status" value="1"/>
</dbReference>
<dbReference type="EC" id="6.3.4.2" evidence="3 12"/>
<dbReference type="PANTHER" id="PTHR11550:SF0">
    <property type="entry name" value="CTP SYNTHASE-RELATED"/>
    <property type="match status" value="1"/>
</dbReference>
<evidence type="ECO:0000256" key="10">
    <source>
        <dbReference type="ARBA" id="ARBA00054275"/>
    </source>
</evidence>
<dbReference type="SUPFAM" id="SSF52317">
    <property type="entry name" value="Class I glutamine amidotransferase-like"/>
    <property type="match status" value="1"/>
</dbReference>
<accession>A0A3D8RH98</accession>
<dbReference type="AlphaFoldDB" id="A0A3D8RH98"/>
<name>A0A3D8RH98_9HELO</name>
<dbReference type="InterPro" id="IPR033828">
    <property type="entry name" value="GATase1_CTP_Synthase"/>
</dbReference>
<dbReference type="GO" id="GO:0097268">
    <property type="term" value="C:cytoophidium"/>
    <property type="evidence" value="ECO:0007669"/>
    <property type="project" value="TreeGrafter"/>
</dbReference>
<dbReference type="InterPro" id="IPR017456">
    <property type="entry name" value="CTP_synthase_N"/>
</dbReference>
<evidence type="ECO:0000256" key="4">
    <source>
        <dbReference type="ARBA" id="ARBA00022598"/>
    </source>
</evidence>
<dbReference type="Gene3D" id="3.40.50.880">
    <property type="match status" value="1"/>
</dbReference>
<evidence type="ECO:0000256" key="6">
    <source>
        <dbReference type="ARBA" id="ARBA00022840"/>
    </source>
</evidence>
<feature type="domain" description="Glutamine amidotransferase" evidence="13">
    <location>
        <begin position="317"/>
        <end position="545"/>
    </location>
</feature>
<keyword evidence="7 12" id="KW-0315">Glutamine amidotransferase</keyword>
<keyword evidence="4 12" id="KW-0436">Ligase</keyword>
<dbReference type="Pfam" id="PF00117">
    <property type="entry name" value="GATase"/>
    <property type="match status" value="1"/>
</dbReference>
<dbReference type="GO" id="GO:0044210">
    <property type="term" value="P:'de novo' CTP biosynthetic process"/>
    <property type="evidence" value="ECO:0007669"/>
    <property type="project" value="UniProtKB-UniRule"/>
</dbReference>
<feature type="domain" description="CTP synthase N-terminal" evidence="14">
    <location>
        <begin position="2"/>
        <end position="271"/>
    </location>
</feature>
<dbReference type="OrthoDB" id="1739076at2759"/>
<keyword evidence="16" id="KW-1185">Reference proteome</keyword>
<comment type="caution">
    <text evidence="15">The sequence shown here is derived from an EMBL/GenBank/DDBJ whole genome shotgun (WGS) entry which is preliminary data.</text>
</comment>
<evidence type="ECO:0000259" key="14">
    <source>
        <dbReference type="Pfam" id="PF06418"/>
    </source>
</evidence>
<comment type="similarity">
    <text evidence="2 12">Belongs to the CTP synthase family.</text>
</comment>
<dbReference type="InterPro" id="IPR029062">
    <property type="entry name" value="Class_I_gatase-like"/>
</dbReference>
<dbReference type="PANTHER" id="PTHR11550">
    <property type="entry name" value="CTP SYNTHASE"/>
    <property type="match status" value="1"/>
</dbReference>
<dbReference type="InterPro" id="IPR004468">
    <property type="entry name" value="CTP_synthase"/>
</dbReference>
<evidence type="ECO:0000259" key="13">
    <source>
        <dbReference type="Pfam" id="PF00117"/>
    </source>
</evidence>
<evidence type="ECO:0000256" key="1">
    <source>
        <dbReference type="ARBA" id="ARBA00005171"/>
    </source>
</evidence>
<evidence type="ECO:0000313" key="16">
    <source>
        <dbReference type="Proteomes" id="UP000256645"/>
    </source>
</evidence>
<evidence type="ECO:0000256" key="11">
    <source>
        <dbReference type="ARBA" id="ARBA00070745"/>
    </source>
</evidence>
<dbReference type="InterPro" id="IPR027417">
    <property type="entry name" value="P-loop_NTPase"/>
</dbReference>
<dbReference type="GO" id="GO:0019856">
    <property type="term" value="P:pyrimidine nucleobase biosynthetic process"/>
    <property type="evidence" value="ECO:0007669"/>
    <property type="project" value="TreeGrafter"/>
</dbReference>
<reference evidence="15 16" key="1">
    <citation type="journal article" date="2018" name="IMA Fungus">
        <title>IMA Genome-F 9: Draft genome sequence of Annulohypoxylon stygium, Aspergillus mulundensis, Berkeleyomyces basicola (syn. Thielaviopsis basicola), Ceratocystis smalleyi, two Cercospora beticola strains, Coleophoma cylindrospora, Fusarium fracticaudum, Phialophora cf. hyalina, and Morchella septimelata.</title>
        <authorList>
            <person name="Wingfield B.D."/>
            <person name="Bills G.F."/>
            <person name="Dong Y."/>
            <person name="Huang W."/>
            <person name="Nel W.J."/>
            <person name="Swalarsk-Parry B.S."/>
            <person name="Vaghefi N."/>
            <person name="Wilken P.M."/>
            <person name="An Z."/>
            <person name="de Beer Z.W."/>
            <person name="De Vos L."/>
            <person name="Chen L."/>
            <person name="Duong T.A."/>
            <person name="Gao Y."/>
            <person name="Hammerbacher A."/>
            <person name="Kikkert J.R."/>
            <person name="Li Y."/>
            <person name="Li H."/>
            <person name="Li K."/>
            <person name="Li Q."/>
            <person name="Liu X."/>
            <person name="Ma X."/>
            <person name="Naidoo K."/>
            <person name="Pethybridge S.J."/>
            <person name="Sun J."/>
            <person name="Steenkamp E.T."/>
            <person name="van der Nest M.A."/>
            <person name="van Wyk S."/>
            <person name="Wingfield M.J."/>
            <person name="Xiong C."/>
            <person name="Yue Q."/>
            <person name="Zhang X."/>
        </authorList>
    </citation>
    <scope>NUCLEOTIDE SEQUENCE [LARGE SCALE GENOMIC DNA]</scope>
    <source>
        <strain evidence="15 16">BP6252</strain>
    </source>
</reference>
<dbReference type="FunFam" id="3.40.50.880:FF:000005">
    <property type="entry name" value="CTP synthase"/>
    <property type="match status" value="1"/>
</dbReference>
<protein>
    <recommendedName>
        <fullName evidence="11 12">CTP synthase</fullName>
        <ecNumber evidence="3 12">6.3.4.2</ecNumber>
    </recommendedName>
    <alternativeName>
        <fullName evidence="12">UTP--ammonia ligase</fullName>
    </alternativeName>
</protein>
<dbReference type="NCBIfam" id="NF003792">
    <property type="entry name" value="PRK05380.1"/>
    <property type="match status" value="1"/>
</dbReference>
<keyword evidence="8 12" id="KW-0665">Pyrimidine biosynthesis</keyword>
<keyword evidence="5 12" id="KW-0547">Nucleotide-binding</keyword>